<accession>A0A9P5ZB61</accession>
<evidence type="ECO:0000313" key="1">
    <source>
        <dbReference type="EMBL" id="KAF9484247.1"/>
    </source>
</evidence>
<keyword evidence="2" id="KW-1185">Reference proteome</keyword>
<gene>
    <name evidence="1" type="ORF">BDN70DRAFT_161909</name>
</gene>
<dbReference type="EMBL" id="MU155145">
    <property type="protein sequence ID" value="KAF9484247.1"/>
    <property type="molecule type" value="Genomic_DNA"/>
</dbReference>
<name>A0A9P5ZB61_9AGAR</name>
<dbReference type="AlphaFoldDB" id="A0A9P5ZB61"/>
<comment type="caution">
    <text evidence="1">The sequence shown here is derived from an EMBL/GenBank/DDBJ whole genome shotgun (WGS) entry which is preliminary data.</text>
</comment>
<dbReference type="Proteomes" id="UP000807469">
    <property type="component" value="Unassembled WGS sequence"/>
</dbReference>
<reference evidence="1" key="1">
    <citation type="submission" date="2020-11" db="EMBL/GenBank/DDBJ databases">
        <authorList>
            <consortium name="DOE Joint Genome Institute"/>
            <person name="Ahrendt S."/>
            <person name="Riley R."/>
            <person name="Andreopoulos W."/>
            <person name="Labutti K."/>
            <person name="Pangilinan J."/>
            <person name="Ruiz-Duenas F.J."/>
            <person name="Barrasa J.M."/>
            <person name="Sanchez-Garcia M."/>
            <person name="Camarero S."/>
            <person name="Miyauchi S."/>
            <person name="Serrano A."/>
            <person name="Linde D."/>
            <person name="Babiker R."/>
            <person name="Drula E."/>
            <person name="Ayuso-Fernandez I."/>
            <person name="Pacheco R."/>
            <person name="Padilla G."/>
            <person name="Ferreira P."/>
            <person name="Barriuso J."/>
            <person name="Kellner H."/>
            <person name="Castanera R."/>
            <person name="Alfaro M."/>
            <person name="Ramirez L."/>
            <person name="Pisabarro A.G."/>
            <person name="Kuo A."/>
            <person name="Tritt A."/>
            <person name="Lipzen A."/>
            <person name="He G."/>
            <person name="Yan M."/>
            <person name="Ng V."/>
            <person name="Cullen D."/>
            <person name="Martin F."/>
            <person name="Rosso M.-N."/>
            <person name="Henrissat B."/>
            <person name="Hibbett D."/>
            <person name="Martinez A.T."/>
            <person name="Grigoriev I.V."/>
        </authorList>
    </citation>
    <scope>NUCLEOTIDE SEQUENCE</scope>
    <source>
        <strain evidence="1">CIRM-BRFM 674</strain>
    </source>
</reference>
<protein>
    <submittedName>
        <fullName evidence="1">Uncharacterized protein</fullName>
    </submittedName>
</protein>
<proteinExistence type="predicted"/>
<sequence>MSSPVLSEFSDIAALSADRNDGQDLLLSDPLGDNFKNAVSDTIEMLPPLDCFVPIIKKLPGLFLDNNQYFVNGPLLMTELPELVSYTRRISELVLTDAHSTEPEVASETLVQLALIQDPKNPFLSSLHCLRLIDADKSLSYLFFCITPSLRTLEIVGAPLNRKITISNFIKGLVLGAPQLANIILRDSIPENVLKCIPNFKHLRQLHLIDTAKTLDFAFLQELSVLSDLEDLLIKAGTAEYTAFSATPTAEDAAEPGLNFTMLVDATYFL</sequence>
<organism evidence="1 2">
    <name type="scientific">Pholiota conissans</name>
    <dbReference type="NCBI Taxonomy" id="109636"/>
    <lineage>
        <taxon>Eukaryota</taxon>
        <taxon>Fungi</taxon>
        <taxon>Dikarya</taxon>
        <taxon>Basidiomycota</taxon>
        <taxon>Agaricomycotina</taxon>
        <taxon>Agaricomycetes</taxon>
        <taxon>Agaricomycetidae</taxon>
        <taxon>Agaricales</taxon>
        <taxon>Agaricineae</taxon>
        <taxon>Strophariaceae</taxon>
        <taxon>Pholiota</taxon>
    </lineage>
</organism>
<evidence type="ECO:0000313" key="2">
    <source>
        <dbReference type="Proteomes" id="UP000807469"/>
    </source>
</evidence>
<dbReference type="OrthoDB" id="3065347at2759"/>